<comment type="caution">
    <text evidence="2">The sequence shown here is derived from an EMBL/GenBank/DDBJ whole genome shotgun (WGS) entry which is preliminary data.</text>
</comment>
<feature type="transmembrane region" description="Helical" evidence="1">
    <location>
        <begin position="6"/>
        <end position="24"/>
    </location>
</feature>
<reference evidence="2 3" key="1">
    <citation type="submission" date="2014-05" db="EMBL/GenBank/DDBJ databases">
        <authorList>
            <person name="Daugherty S.C."/>
            <person name="Tallon L.J."/>
            <person name="Sadzewicz L."/>
            <person name="Kilian M."/>
            <person name="Tettelin H."/>
        </authorList>
    </citation>
    <scope>NUCLEOTIDE SEQUENCE [LARGE SCALE GENOMIC DNA]</scope>
    <source>
        <strain evidence="2 3">SK642</strain>
    </source>
</reference>
<organism evidence="2 3">
    <name type="scientific">Streptococcus mitis</name>
    <dbReference type="NCBI Taxonomy" id="28037"/>
    <lineage>
        <taxon>Bacteria</taxon>
        <taxon>Bacillati</taxon>
        <taxon>Bacillota</taxon>
        <taxon>Bacilli</taxon>
        <taxon>Lactobacillales</taxon>
        <taxon>Streptococcaceae</taxon>
        <taxon>Streptococcus</taxon>
        <taxon>Streptococcus mitis group</taxon>
    </lineage>
</organism>
<name>A0A081QBX1_STRMT</name>
<keyword evidence="1" id="KW-0812">Transmembrane</keyword>
<keyword evidence="1" id="KW-1133">Transmembrane helix</keyword>
<keyword evidence="1" id="KW-0472">Membrane</keyword>
<evidence type="ECO:0000313" key="2">
    <source>
        <dbReference type="EMBL" id="KEQ40444.1"/>
    </source>
</evidence>
<evidence type="ECO:0000256" key="1">
    <source>
        <dbReference type="SAM" id="Phobius"/>
    </source>
</evidence>
<protein>
    <submittedName>
        <fullName evidence="2">Uncharacterized protein</fullName>
    </submittedName>
</protein>
<dbReference type="RefSeq" id="WP_200872271.1">
    <property type="nucleotide sequence ID" value="NZ_JPFW01000007.1"/>
</dbReference>
<sequence>MPKIEPRFIFGVIFISFILLRAYVVKKDVKTTSEASVETKNERSNKEIS</sequence>
<evidence type="ECO:0000313" key="3">
    <source>
        <dbReference type="Proteomes" id="UP000028030"/>
    </source>
</evidence>
<gene>
    <name evidence="2" type="ORF">SK642_0678</name>
</gene>
<proteinExistence type="predicted"/>
<dbReference type="Proteomes" id="UP000028030">
    <property type="component" value="Unassembled WGS sequence"/>
</dbReference>
<accession>A0A081QBX1</accession>
<dbReference type="EMBL" id="JPFW01000007">
    <property type="protein sequence ID" value="KEQ40444.1"/>
    <property type="molecule type" value="Genomic_DNA"/>
</dbReference>
<dbReference type="AlphaFoldDB" id="A0A081QBX1"/>